<dbReference type="RefSeq" id="WP_425342481.1">
    <property type="nucleotide sequence ID" value="NZ_JAFIDA010000001.1"/>
</dbReference>
<evidence type="ECO:0000256" key="1">
    <source>
        <dbReference type="ARBA" id="ARBA00022679"/>
    </source>
</evidence>
<dbReference type="InterPro" id="IPR003673">
    <property type="entry name" value="CoA-Trfase_fam_III"/>
</dbReference>
<evidence type="ECO:0000313" key="3">
    <source>
        <dbReference type="EMBL" id="MBP1327307.1"/>
    </source>
</evidence>
<feature type="region of interest" description="Disordered" evidence="2">
    <location>
        <begin position="310"/>
        <end position="329"/>
    </location>
</feature>
<dbReference type="Proteomes" id="UP000675163">
    <property type="component" value="Unassembled WGS sequence"/>
</dbReference>
<keyword evidence="1" id="KW-0808">Transferase</keyword>
<dbReference type="GO" id="GO:0016740">
    <property type="term" value="F:transferase activity"/>
    <property type="evidence" value="ECO:0007669"/>
    <property type="project" value="UniProtKB-KW"/>
</dbReference>
<dbReference type="InterPro" id="IPR050509">
    <property type="entry name" value="CoA-transferase_III"/>
</dbReference>
<dbReference type="InterPro" id="IPR023606">
    <property type="entry name" value="CoA-Trfase_III_dom_1_sf"/>
</dbReference>
<protein>
    <recommendedName>
        <fullName evidence="5">CoA transferase</fullName>
    </recommendedName>
</protein>
<dbReference type="Pfam" id="PF02515">
    <property type="entry name" value="CoA_transf_3"/>
    <property type="match status" value="1"/>
</dbReference>
<keyword evidence="4" id="KW-1185">Reference proteome</keyword>
<accession>A0A940PNN0</accession>
<evidence type="ECO:0008006" key="5">
    <source>
        <dbReference type="Google" id="ProtNLM"/>
    </source>
</evidence>
<evidence type="ECO:0000256" key="2">
    <source>
        <dbReference type="SAM" id="MobiDB-lite"/>
    </source>
</evidence>
<comment type="caution">
    <text evidence="3">The sequence shown here is derived from an EMBL/GenBank/DDBJ whole genome shotgun (WGS) entry which is preliminary data.</text>
</comment>
<dbReference type="PANTHER" id="PTHR48228:SF6">
    <property type="entry name" value="L-CARNITINE COA-TRANSFERASE"/>
    <property type="match status" value="1"/>
</dbReference>
<dbReference type="AlphaFoldDB" id="A0A940PNN0"/>
<evidence type="ECO:0000313" key="4">
    <source>
        <dbReference type="Proteomes" id="UP000675163"/>
    </source>
</evidence>
<dbReference type="EMBL" id="JAFIDA010000001">
    <property type="protein sequence ID" value="MBP1327307.1"/>
    <property type="molecule type" value="Genomic_DNA"/>
</dbReference>
<reference evidence="3" key="1">
    <citation type="submission" date="2021-02" db="EMBL/GenBank/DDBJ databases">
        <title>Sequencing the genomes of 1000 actinobacteria strains.</title>
        <authorList>
            <person name="Klenk H.-P."/>
        </authorList>
    </citation>
    <scope>NUCLEOTIDE SEQUENCE</scope>
    <source>
        <strain evidence="3">DSM 22850</strain>
    </source>
</reference>
<dbReference type="PANTHER" id="PTHR48228">
    <property type="entry name" value="SUCCINYL-COA--D-CITRAMALATE COA-TRANSFERASE"/>
    <property type="match status" value="1"/>
</dbReference>
<gene>
    <name evidence="3" type="ORF">JOF28_002539</name>
</gene>
<proteinExistence type="predicted"/>
<sequence length="408" mass="43383">MARALGEWIQNRENFPPEVSFNGSALLSERAIYTGFCRQGSTTVGGAGRLLPLLDGSLAAVSCARVDDPLLYSAALGTPVMPTDPWPALTLGMSQATSSDVQRMALELSLPCWPVDQSEPPASLPRQAIWPTRQPRDFAGLRVIDFSSLWAGPLCAHILGLLGAEVIKVESTERPDGARYGNKKFYSLLHSGHKAVSFTPSDPSSLAALHDLVASADIIIEASRPRALMRLGIDAEAHIATGATWVSITAAGRTSSRIGFGDDVAASAGLIARDHDGSPCFVGDAIADPLAGLFAAASCMTVPGNTVSAMEETTKGSAEGSDQGTNNRRRRGELWDISMYNIVRHTLWGFDAADRLSPSPGLETATPPTARVLPQYSAPHALGEDNARFLSSPHLNRRVGTDLKRSQC</sequence>
<dbReference type="SUPFAM" id="SSF89796">
    <property type="entry name" value="CoA-transferase family III (CaiB/BaiF)"/>
    <property type="match status" value="1"/>
</dbReference>
<name>A0A940PNN0_9MICO</name>
<dbReference type="Gene3D" id="3.40.50.10540">
    <property type="entry name" value="Crotonobetainyl-coa:carnitine coa-transferase, domain 1"/>
    <property type="match status" value="1"/>
</dbReference>
<organism evidence="3 4">
    <name type="scientific">Leucobacter exalbidus</name>
    <dbReference type="NCBI Taxonomy" id="662960"/>
    <lineage>
        <taxon>Bacteria</taxon>
        <taxon>Bacillati</taxon>
        <taxon>Actinomycetota</taxon>
        <taxon>Actinomycetes</taxon>
        <taxon>Micrococcales</taxon>
        <taxon>Microbacteriaceae</taxon>
        <taxon>Leucobacter</taxon>
    </lineage>
</organism>